<dbReference type="InterPro" id="IPR002048">
    <property type="entry name" value="EF_hand_dom"/>
</dbReference>
<sequence length="132" mass="14939">MGTVSSLLKEIDHQPDQEKVQKAMEALWHKYDTDKSGVLEKHGKKDEFEALVKDLTKYVEDELKLKLEANDIFKLPDGFRETTHDWIKATLDANGDGQCSKDEFLQAVAKILNDTDEGSSHRAHDLRTGRAA</sequence>
<dbReference type="InterPro" id="IPR011992">
    <property type="entry name" value="EF-hand-dom_pair"/>
</dbReference>
<evidence type="ECO:0000313" key="4">
    <source>
        <dbReference type="EMBL" id="CAD8865119.1"/>
    </source>
</evidence>
<dbReference type="EMBL" id="HBFQ01055598">
    <property type="protein sequence ID" value="CAD8865119.1"/>
    <property type="molecule type" value="Transcribed_RNA"/>
</dbReference>
<gene>
    <name evidence="3" type="ORF">NSCI0253_LOCUS39473</name>
    <name evidence="4" type="ORF">NSCI0253_LOCUS39474</name>
</gene>
<evidence type="ECO:0000256" key="1">
    <source>
        <dbReference type="ARBA" id="ARBA00022837"/>
    </source>
</evidence>
<feature type="domain" description="EF-hand" evidence="2">
    <location>
        <begin position="23"/>
        <end position="55"/>
    </location>
</feature>
<dbReference type="GO" id="GO:0005509">
    <property type="term" value="F:calcium ion binding"/>
    <property type="evidence" value="ECO:0007669"/>
    <property type="project" value="InterPro"/>
</dbReference>
<evidence type="ECO:0000313" key="3">
    <source>
        <dbReference type="EMBL" id="CAD8865118.1"/>
    </source>
</evidence>
<keyword evidence="1" id="KW-0106">Calcium</keyword>
<evidence type="ECO:0000259" key="2">
    <source>
        <dbReference type="SMART" id="SM00054"/>
    </source>
</evidence>
<proteinExistence type="predicted"/>
<feature type="domain" description="EF-hand" evidence="2">
    <location>
        <begin position="83"/>
        <end position="111"/>
    </location>
</feature>
<dbReference type="InterPro" id="IPR018247">
    <property type="entry name" value="EF_Hand_1_Ca_BS"/>
</dbReference>
<accession>A0A6T9GCW7</accession>
<dbReference type="PROSITE" id="PS00018">
    <property type="entry name" value="EF_HAND_1"/>
    <property type="match status" value="1"/>
</dbReference>
<dbReference type="AlphaFoldDB" id="A0A6T9GCW7"/>
<organism evidence="3">
    <name type="scientific">Noctiluca scintillans</name>
    <name type="common">Sea sparkle</name>
    <name type="synonym">Red tide dinoflagellate</name>
    <dbReference type="NCBI Taxonomy" id="2966"/>
    <lineage>
        <taxon>Eukaryota</taxon>
        <taxon>Sar</taxon>
        <taxon>Alveolata</taxon>
        <taxon>Dinophyceae</taxon>
        <taxon>Noctilucales</taxon>
        <taxon>Noctilucaceae</taxon>
        <taxon>Noctiluca</taxon>
    </lineage>
</organism>
<dbReference type="SMART" id="SM00054">
    <property type="entry name" value="EFh"/>
    <property type="match status" value="2"/>
</dbReference>
<name>A0A6T9GCW7_NOCSC</name>
<protein>
    <recommendedName>
        <fullName evidence="2">EF-hand domain-containing protein</fullName>
    </recommendedName>
</protein>
<dbReference type="EMBL" id="HBFQ01055597">
    <property type="protein sequence ID" value="CAD8865118.1"/>
    <property type="molecule type" value="Transcribed_RNA"/>
</dbReference>
<dbReference type="Gene3D" id="1.10.238.10">
    <property type="entry name" value="EF-hand"/>
    <property type="match status" value="1"/>
</dbReference>
<dbReference type="SUPFAM" id="SSF47473">
    <property type="entry name" value="EF-hand"/>
    <property type="match status" value="1"/>
</dbReference>
<reference evidence="3" key="1">
    <citation type="submission" date="2021-01" db="EMBL/GenBank/DDBJ databases">
        <authorList>
            <person name="Corre E."/>
            <person name="Pelletier E."/>
            <person name="Niang G."/>
            <person name="Scheremetjew M."/>
            <person name="Finn R."/>
            <person name="Kale V."/>
            <person name="Holt S."/>
            <person name="Cochrane G."/>
            <person name="Meng A."/>
            <person name="Brown T."/>
            <person name="Cohen L."/>
        </authorList>
    </citation>
    <scope>NUCLEOTIDE SEQUENCE</scope>
</reference>